<keyword evidence="3" id="KW-1185">Reference proteome</keyword>
<evidence type="ECO:0000313" key="3">
    <source>
        <dbReference type="Proteomes" id="UP000306552"/>
    </source>
</evidence>
<dbReference type="Proteomes" id="UP000306552">
    <property type="component" value="Unassembled WGS sequence"/>
</dbReference>
<proteinExistence type="predicted"/>
<dbReference type="OrthoDB" id="1467932at2"/>
<sequence>MSQTLEVVKQLESHVFKLVNKFDTLKEDLNTSESENQKLKDKIKTLKHQISILTTENEQLKTANAILGSKNYKKETKLKINRLIREVDSCIVQLSK</sequence>
<dbReference type="RefSeq" id="WP_138932138.1">
    <property type="nucleotide sequence ID" value="NZ_SWMU01000003.1"/>
</dbReference>
<comment type="caution">
    <text evidence="2">The sequence shown here is derived from an EMBL/GenBank/DDBJ whole genome shotgun (WGS) entry which is preliminary data.</text>
</comment>
<name>A0A4U5TRK8_9FLAO</name>
<feature type="coiled-coil region" evidence="1">
    <location>
        <begin position="22"/>
        <end position="63"/>
    </location>
</feature>
<dbReference type="AlphaFoldDB" id="A0A4U5TRK8"/>
<gene>
    <name evidence="2" type="ORF">FCN74_08335</name>
</gene>
<organism evidence="2 3">
    <name type="scientific">Mesohalobacter halotolerans</name>
    <dbReference type="NCBI Taxonomy" id="1883405"/>
    <lineage>
        <taxon>Bacteria</taxon>
        <taxon>Pseudomonadati</taxon>
        <taxon>Bacteroidota</taxon>
        <taxon>Flavobacteriia</taxon>
        <taxon>Flavobacteriales</taxon>
        <taxon>Flavobacteriaceae</taxon>
        <taxon>Mesohalobacter</taxon>
    </lineage>
</organism>
<protein>
    <submittedName>
        <fullName evidence="2">Uncharacterized protein</fullName>
    </submittedName>
</protein>
<reference evidence="2 3" key="1">
    <citation type="submission" date="2019-04" db="EMBL/GenBank/DDBJ databases">
        <title>Psychroflexus halotolerans sp. nov., isolated from a marine solar saltern.</title>
        <authorList>
            <person name="Feng X."/>
        </authorList>
    </citation>
    <scope>NUCLEOTIDE SEQUENCE [LARGE SCALE GENOMIC DNA]</scope>
    <source>
        <strain evidence="2 3">WDS2C27</strain>
    </source>
</reference>
<accession>A0A4U5TRK8</accession>
<evidence type="ECO:0000313" key="2">
    <source>
        <dbReference type="EMBL" id="TKS56024.1"/>
    </source>
</evidence>
<keyword evidence="1" id="KW-0175">Coiled coil</keyword>
<evidence type="ECO:0000256" key="1">
    <source>
        <dbReference type="SAM" id="Coils"/>
    </source>
</evidence>
<dbReference type="EMBL" id="SWMU01000003">
    <property type="protein sequence ID" value="TKS56024.1"/>
    <property type="molecule type" value="Genomic_DNA"/>
</dbReference>
<dbReference type="Gene3D" id="1.20.5.340">
    <property type="match status" value="1"/>
</dbReference>